<dbReference type="Proteomes" id="UP000176005">
    <property type="component" value="Unassembled WGS sequence"/>
</dbReference>
<sequence length="104" mass="11118">MHVDMAVLDQECVRLASLMADRGMEQLTVPSARTPQEEGAAIEEEFAAELEKSFARIAAAGSDEECILPSLLMVMASKLSILAVDVSLRGDQDAAEVIRAIGGR</sequence>
<dbReference type="EMBL" id="LJGW01000107">
    <property type="protein sequence ID" value="OEV12991.1"/>
    <property type="molecule type" value="Genomic_DNA"/>
</dbReference>
<organism evidence="1 2">
    <name type="scientific">Streptomyces nanshensis</name>
    <dbReference type="NCBI Taxonomy" id="518642"/>
    <lineage>
        <taxon>Bacteria</taxon>
        <taxon>Bacillati</taxon>
        <taxon>Actinomycetota</taxon>
        <taxon>Actinomycetes</taxon>
        <taxon>Kitasatosporales</taxon>
        <taxon>Streptomycetaceae</taxon>
        <taxon>Streptomyces</taxon>
    </lineage>
</organism>
<evidence type="ECO:0000313" key="1">
    <source>
        <dbReference type="EMBL" id="OEV12991.1"/>
    </source>
</evidence>
<protein>
    <submittedName>
        <fullName evidence="1">Uncharacterized protein</fullName>
    </submittedName>
</protein>
<name>A0A1E7LA65_9ACTN</name>
<evidence type="ECO:0000313" key="2">
    <source>
        <dbReference type="Proteomes" id="UP000176005"/>
    </source>
</evidence>
<keyword evidence="2" id="KW-1185">Reference proteome</keyword>
<gene>
    <name evidence="1" type="ORF">AN218_05635</name>
</gene>
<dbReference type="AlphaFoldDB" id="A0A1E7LA65"/>
<comment type="caution">
    <text evidence="1">The sequence shown here is derived from an EMBL/GenBank/DDBJ whole genome shotgun (WGS) entry which is preliminary data.</text>
</comment>
<accession>A0A1E7LA65</accession>
<dbReference type="RefSeq" id="WP_070015496.1">
    <property type="nucleotide sequence ID" value="NZ_LJGW01000107.1"/>
</dbReference>
<reference evidence="1 2" key="1">
    <citation type="journal article" date="2016" name="Front. Microbiol.">
        <title>Comparative Genomics Analysis of Streptomyces Species Reveals Their Adaptation to the Marine Environment and Their Diversity at the Genomic Level.</title>
        <authorList>
            <person name="Tian X."/>
            <person name="Zhang Z."/>
            <person name="Yang T."/>
            <person name="Chen M."/>
            <person name="Li J."/>
            <person name="Chen F."/>
            <person name="Yang J."/>
            <person name="Li W."/>
            <person name="Zhang B."/>
            <person name="Zhang Z."/>
            <person name="Wu J."/>
            <person name="Zhang C."/>
            <person name="Long L."/>
            <person name="Xiao J."/>
        </authorList>
    </citation>
    <scope>NUCLEOTIDE SEQUENCE [LARGE SCALE GENOMIC DNA]</scope>
    <source>
        <strain evidence="1 2">SCSIO 10429</strain>
    </source>
</reference>
<proteinExistence type="predicted"/>